<sequence length="90" mass="10893">MHNWISSLGLTPTSKYWDITFTLSSTEIEKWLYRRNKLKPEDTRISLSVRSFGSWTVNLERHDKLYISQWRANNDFRVESQQMKYSTFIK</sequence>
<dbReference type="RefSeq" id="WP_226694117.1">
    <property type="nucleotide sequence ID" value="NZ_JAJAPX010000001.1"/>
</dbReference>
<evidence type="ECO:0000313" key="1">
    <source>
        <dbReference type="EMBL" id="MCB4806617.1"/>
    </source>
</evidence>
<proteinExistence type="predicted"/>
<keyword evidence="2" id="KW-1185">Reference proteome</keyword>
<gene>
    <name evidence="1" type="ORF">LG651_00025</name>
</gene>
<reference evidence="1" key="1">
    <citation type="submission" date="2021-10" db="EMBL/GenBank/DDBJ databases">
        <title>Tamlana sargassums sp. nov., and Tamlana laminarinivorans sp. nov., two new bacteria isolated from the brown alga.</title>
        <authorList>
            <person name="Li J."/>
        </authorList>
    </citation>
    <scope>NUCLEOTIDE SEQUENCE</scope>
    <source>
        <strain evidence="1">62-3</strain>
    </source>
</reference>
<organism evidence="1 2">
    <name type="scientific">Neotamlana sargassicola</name>
    <dbReference type="NCBI Taxonomy" id="2883125"/>
    <lineage>
        <taxon>Bacteria</taxon>
        <taxon>Pseudomonadati</taxon>
        <taxon>Bacteroidota</taxon>
        <taxon>Flavobacteriia</taxon>
        <taxon>Flavobacteriales</taxon>
        <taxon>Flavobacteriaceae</taxon>
        <taxon>Neotamlana</taxon>
    </lineage>
</organism>
<dbReference type="Proteomes" id="UP001139286">
    <property type="component" value="Unassembled WGS sequence"/>
</dbReference>
<evidence type="ECO:0000313" key="2">
    <source>
        <dbReference type="Proteomes" id="UP001139286"/>
    </source>
</evidence>
<accession>A0A9X1L327</accession>
<dbReference type="AlphaFoldDB" id="A0A9X1L327"/>
<comment type="caution">
    <text evidence="1">The sequence shown here is derived from an EMBL/GenBank/DDBJ whole genome shotgun (WGS) entry which is preliminary data.</text>
</comment>
<dbReference type="EMBL" id="JAJAPX010000001">
    <property type="protein sequence ID" value="MCB4806617.1"/>
    <property type="molecule type" value="Genomic_DNA"/>
</dbReference>
<name>A0A9X1L327_9FLAO</name>
<protein>
    <submittedName>
        <fullName evidence="1">Uncharacterized protein</fullName>
    </submittedName>
</protein>